<proteinExistence type="predicted"/>
<reference evidence="2" key="1">
    <citation type="submission" date="2017-09" db="EMBL/GenBank/DDBJ databases">
        <title>Depth-based differentiation of microbial function through sediment-hosted aquifers and enrichment of novel symbionts in the deep terrestrial subsurface.</title>
        <authorList>
            <person name="Probst A.J."/>
            <person name="Ladd B."/>
            <person name="Jarett J.K."/>
            <person name="Geller-Mcgrath D.E."/>
            <person name="Sieber C.M.K."/>
            <person name="Emerson J.B."/>
            <person name="Anantharaman K."/>
            <person name="Thomas B.C."/>
            <person name="Malmstrom R."/>
            <person name="Stieglmeier M."/>
            <person name="Klingl A."/>
            <person name="Woyke T."/>
            <person name="Ryan C.M."/>
            <person name="Banfield J.F."/>
        </authorList>
    </citation>
    <scope>NUCLEOTIDE SEQUENCE [LARGE SCALE GENOMIC DNA]</scope>
</reference>
<dbReference type="Proteomes" id="UP000231453">
    <property type="component" value="Unassembled WGS sequence"/>
</dbReference>
<dbReference type="AlphaFoldDB" id="A0A2M7VC30"/>
<accession>A0A2M7VC30</accession>
<organism evidence="1 2">
    <name type="scientific">Candidatus Magasanikbacteria bacterium CG_4_10_14_0_2_um_filter_33_14</name>
    <dbReference type="NCBI Taxonomy" id="1974636"/>
    <lineage>
        <taxon>Bacteria</taxon>
        <taxon>Candidatus Magasanikiibacteriota</taxon>
    </lineage>
</organism>
<dbReference type="EMBL" id="PFPL01000004">
    <property type="protein sequence ID" value="PIZ96929.1"/>
    <property type="molecule type" value="Genomic_DNA"/>
</dbReference>
<sequence>MEVEMAKLNLRRTRYSYHHDNRPNKEVDDKIGELLKGLGTIQEICNLVQRNVRPDQAQKVLDELKERYGWK</sequence>
<protein>
    <submittedName>
        <fullName evidence="1">Uncharacterized protein</fullName>
    </submittedName>
</protein>
<evidence type="ECO:0000313" key="1">
    <source>
        <dbReference type="EMBL" id="PIZ96929.1"/>
    </source>
</evidence>
<gene>
    <name evidence="1" type="ORF">COX80_00175</name>
</gene>
<name>A0A2M7VC30_9BACT</name>
<comment type="caution">
    <text evidence="1">The sequence shown here is derived from an EMBL/GenBank/DDBJ whole genome shotgun (WGS) entry which is preliminary data.</text>
</comment>
<evidence type="ECO:0000313" key="2">
    <source>
        <dbReference type="Proteomes" id="UP000231453"/>
    </source>
</evidence>